<name>A0A2T0KGR4_9ACTN</name>
<dbReference type="EMBL" id="PVMZ01000004">
    <property type="protein sequence ID" value="PRX22634.1"/>
    <property type="molecule type" value="Genomic_DNA"/>
</dbReference>
<dbReference type="Proteomes" id="UP000239415">
    <property type="component" value="Unassembled WGS sequence"/>
</dbReference>
<gene>
    <name evidence="1" type="ORF">CLV67_104162</name>
</gene>
<accession>A0A2T0KGR4</accession>
<sequence length="249" mass="27436">MASGMRRFGTIGLVHFVTATAIDLTGHYPVMVEVHLAEADGRAAVILGNAPLIDISEIHGSRLPSPLDLRCEVVGRDDDQTVLIRLRHGVTDREGRDTFRVAAEAVRSEGPDEILERLLLEHHVDPDAVTDVECAWLPFTEFAQTPIDGLAQDDADGVIVRWGRYSWTDRAATLTFTRRLALWQASLVIQFRGFTTLPAGDTGWDLSPPGPARAAALTRIRSAVDDRQGLRELWYARPSGSSVTFRQAD</sequence>
<protein>
    <submittedName>
        <fullName evidence="1">Uncharacterized protein</fullName>
    </submittedName>
</protein>
<keyword evidence="2" id="KW-1185">Reference proteome</keyword>
<reference evidence="1 2" key="1">
    <citation type="submission" date="2018-03" db="EMBL/GenBank/DDBJ databases">
        <title>Genomic Encyclopedia of Archaeal and Bacterial Type Strains, Phase II (KMG-II): from individual species to whole genera.</title>
        <authorList>
            <person name="Goeker M."/>
        </authorList>
    </citation>
    <scope>NUCLEOTIDE SEQUENCE [LARGE SCALE GENOMIC DNA]</scope>
    <source>
        <strain evidence="1 2">DSM 43146</strain>
    </source>
</reference>
<organism evidence="1 2">
    <name type="scientific">Actinoplanes italicus</name>
    <dbReference type="NCBI Taxonomy" id="113567"/>
    <lineage>
        <taxon>Bacteria</taxon>
        <taxon>Bacillati</taxon>
        <taxon>Actinomycetota</taxon>
        <taxon>Actinomycetes</taxon>
        <taxon>Micromonosporales</taxon>
        <taxon>Micromonosporaceae</taxon>
        <taxon>Actinoplanes</taxon>
    </lineage>
</organism>
<comment type="caution">
    <text evidence="1">The sequence shown here is derived from an EMBL/GenBank/DDBJ whole genome shotgun (WGS) entry which is preliminary data.</text>
</comment>
<evidence type="ECO:0000313" key="1">
    <source>
        <dbReference type="EMBL" id="PRX22634.1"/>
    </source>
</evidence>
<proteinExistence type="predicted"/>
<dbReference type="AlphaFoldDB" id="A0A2T0KGR4"/>
<evidence type="ECO:0000313" key="2">
    <source>
        <dbReference type="Proteomes" id="UP000239415"/>
    </source>
</evidence>